<evidence type="ECO:0000256" key="1">
    <source>
        <dbReference type="SAM" id="Phobius"/>
    </source>
</evidence>
<keyword evidence="1" id="KW-0472">Membrane</keyword>
<keyword evidence="1" id="KW-0812">Transmembrane</keyword>
<protein>
    <submittedName>
        <fullName evidence="2">Uncharacterized protein</fullName>
    </submittedName>
</protein>
<reference evidence="2" key="1">
    <citation type="submission" date="2021-06" db="EMBL/GenBank/DDBJ databases">
        <title>Comparative genomics, transcriptomics and evolutionary studies reveal genomic signatures of adaptation to plant cell wall in hemibiotrophic fungi.</title>
        <authorList>
            <consortium name="DOE Joint Genome Institute"/>
            <person name="Baroncelli R."/>
            <person name="Diaz J.F."/>
            <person name="Benocci T."/>
            <person name="Peng M."/>
            <person name="Battaglia E."/>
            <person name="Haridas S."/>
            <person name="Andreopoulos W."/>
            <person name="Labutti K."/>
            <person name="Pangilinan J."/>
            <person name="Floch G.L."/>
            <person name="Makela M.R."/>
            <person name="Henrissat B."/>
            <person name="Grigoriev I.V."/>
            <person name="Crouch J.A."/>
            <person name="De Vries R.P."/>
            <person name="Sukno S.A."/>
            <person name="Thon M.R."/>
        </authorList>
    </citation>
    <scope>NUCLEOTIDE SEQUENCE</scope>
    <source>
        <strain evidence="2">MAFF235873</strain>
    </source>
</reference>
<dbReference type="Proteomes" id="UP001232148">
    <property type="component" value="Unassembled WGS sequence"/>
</dbReference>
<organism evidence="2 3">
    <name type="scientific">Colletotrichum zoysiae</name>
    <dbReference type="NCBI Taxonomy" id="1216348"/>
    <lineage>
        <taxon>Eukaryota</taxon>
        <taxon>Fungi</taxon>
        <taxon>Dikarya</taxon>
        <taxon>Ascomycota</taxon>
        <taxon>Pezizomycotina</taxon>
        <taxon>Sordariomycetes</taxon>
        <taxon>Hypocreomycetidae</taxon>
        <taxon>Glomerellales</taxon>
        <taxon>Glomerellaceae</taxon>
        <taxon>Colletotrichum</taxon>
        <taxon>Colletotrichum graminicola species complex</taxon>
    </lineage>
</organism>
<dbReference type="AlphaFoldDB" id="A0AAD9HJL7"/>
<evidence type="ECO:0000313" key="3">
    <source>
        <dbReference type="Proteomes" id="UP001232148"/>
    </source>
</evidence>
<name>A0AAD9HJL7_9PEZI</name>
<feature type="transmembrane region" description="Helical" evidence="1">
    <location>
        <begin position="51"/>
        <end position="81"/>
    </location>
</feature>
<evidence type="ECO:0000313" key="2">
    <source>
        <dbReference type="EMBL" id="KAK2029507.1"/>
    </source>
</evidence>
<gene>
    <name evidence="2" type="ORF">LX32DRAFT_355920</name>
</gene>
<comment type="caution">
    <text evidence="2">The sequence shown here is derived from an EMBL/GenBank/DDBJ whole genome shotgun (WGS) entry which is preliminary data.</text>
</comment>
<keyword evidence="3" id="KW-1185">Reference proteome</keyword>
<keyword evidence="1" id="KW-1133">Transmembrane helix</keyword>
<dbReference type="EMBL" id="MU842863">
    <property type="protein sequence ID" value="KAK2029507.1"/>
    <property type="molecule type" value="Genomic_DNA"/>
</dbReference>
<proteinExistence type="predicted"/>
<sequence>MYNLTGPGEWGETHSNTPPLSLAYRPCLTSNSFTRRPATSSLPTCNLAIEWLWLVLFPPATIIIGQFDVVSAFFLCIYTLVASWRLQRLHCTSHTCTPTFTCQTMSHSTCKEILNVETSASSLPVPSPLSARYALMRSMACRDW</sequence>
<accession>A0AAD9HJL7</accession>